<dbReference type="AlphaFoldDB" id="A0A0M2UXR9"/>
<comment type="caution">
    <text evidence="2">The sequence shown here is derived from an EMBL/GenBank/DDBJ whole genome shotgun (WGS) entry which is preliminary data.</text>
</comment>
<evidence type="ECO:0000256" key="1">
    <source>
        <dbReference type="SAM" id="Phobius"/>
    </source>
</evidence>
<dbReference type="SUPFAM" id="SSF103473">
    <property type="entry name" value="MFS general substrate transporter"/>
    <property type="match status" value="1"/>
</dbReference>
<accession>A0A0M2UXR9</accession>
<dbReference type="Proteomes" id="UP000034954">
    <property type="component" value="Unassembled WGS sequence"/>
</dbReference>
<feature type="transmembrane region" description="Helical" evidence="1">
    <location>
        <begin position="7"/>
        <end position="26"/>
    </location>
</feature>
<organism evidence="2 3">
    <name type="scientific">Candidatus Brocadia fulgida</name>
    <dbReference type="NCBI Taxonomy" id="380242"/>
    <lineage>
        <taxon>Bacteria</taxon>
        <taxon>Pseudomonadati</taxon>
        <taxon>Planctomycetota</taxon>
        <taxon>Candidatus Brocadiia</taxon>
        <taxon>Candidatus Brocadiales</taxon>
        <taxon>Candidatus Brocadiaceae</taxon>
        <taxon>Candidatus Brocadia</taxon>
    </lineage>
</organism>
<keyword evidence="3" id="KW-1185">Reference proteome</keyword>
<keyword evidence="1" id="KW-0472">Membrane</keyword>
<feature type="transmembrane region" description="Helical" evidence="1">
    <location>
        <begin position="32"/>
        <end position="52"/>
    </location>
</feature>
<name>A0A0M2UXR9_9BACT</name>
<evidence type="ECO:0000313" key="3">
    <source>
        <dbReference type="Proteomes" id="UP000034954"/>
    </source>
</evidence>
<proteinExistence type="predicted"/>
<feature type="transmembrane region" description="Helical" evidence="1">
    <location>
        <begin position="73"/>
        <end position="94"/>
    </location>
</feature>
<sequence length="131" mass="13610">MLMIFEGVIGCYALVLPFLIHILSSYSFAAETGLTCLIGIAGILTGVEFPLVNKILTEHHQDIAISAGATNSADHIGAFLGAILTGVICIPLFGISGTRLILAALNIASLILIAFSIVYPGRSKAATNSPL</sequence>
<gene>
    <name evidence="2" type="ORF">BROFUL_00385</name>
</gene>
<evidence type="ECO:0000313" key="2">
    <source>
        <dbReference type="EMBL" id="KKO20888.1"/>
    </source>
</evidence>
<feature type="transmembrane region" description="Helical" evidence="1">
    <location>
        <begin position="100"/>
        <end position="119"/>
    </location>
</feature>
<reference evidence="2 3" key="1">
    <citation type="journal article" date="2013" name="BMC Microbiol.">
        <title>Identification of the type II cytochrome c maturation pathway in anammox bacteria by comparative genomics.</title>
        <authorList>
            <person name="Ferousi C."/>
            <person name="Speth D.R."/>
            <person name="Reimann J."/>
            <person name="Op den Camp H.J."/>
            <person name="Allen J.W."/>
            <person name="Keltjens J.T."/>
            <person name="Jetten M.S."/>
        </authorList>
    </citation>
    <scope>NUCLEOTIDE SEQUENCE [LARGE SCALE GENOMIC DNA]</scope>
    <source>
        <strain evidence="2">RU1</strain>
    </source>
</reference>
<dbReference type="EMBL" id="LAQJ01000049">
    <property type="protein sequence ID" value="KKO20888.1"/>
    <property type="molecule type" value="Genomic_DNA"/>
</dbReference>
<keyword evidence="1" id="KW-1133">Transmembrane helix</keyword>
<dbReference type="InterPro" id="IPR036259">
    <property type="entry name" value="MFS_trans_sf"/>
</dbReference>
<keyword evidence="1" id="KW-0812">Transmembrane</keyword>
<dbReference type="Gene3D" id="1.20.1250.20">
    <property type="entry name" value="MFS general substrate transporter like domains"/>
    <property type="match status" value="1"/>
</dbReference>
<protein>
    <submittedName>
        <fullName evidence="2">Spermidine synthase</fullName>
    </submittedName>
</protein>